<name>A0AAD9DUH7_9TELE</name>
<comment type="caution">
    <text evidence="25">The sequence shown here is derived from an EMBL/GenBank/DDBJ whole genome shotgun (WGS) entry which is preliminary data.</text>
</comment>
<dbReference type="InterPro" id="IPR023352">
    <property type="entry name" value="MAPEG-like_dom_sf"/>
</dbReference>
<dbReference type="GO" id="GO:0004364">
    <property type="term" value="F:glutathione transferase activity"/>
    <property type="evidence" value="ECO:0007669"/>
    <property type="project" value="TreeGrafter"/>
</dbReference>
<keyword evidence="12" id="KW-0456">Lyase</keyword>
<evidence type="ECO:0000256" key="4">
    <source>
        <dbReference type="ARBA" id="ARBA00022692"/>
    </source>
</evidence>
<evidence type="ECO:0000256" key="12">
    <source>
        <dbReference type="ARBA" id="ARBA00023239"/>
    </source>
</evidence>
<evidence type="ECO:0000256" key="10">
    <source>
        <dbReference type="ARBA" id="ARBA00023136"/>
    </source>
</evidence>
<dbReference type="FunFam" id="1.20.120.550:FF:000004">
    <property type="entry name" value="Microsomal glutathione S-transferase 3"/>
    <property type="match status" value="1"/>
</dbReference>
<dbReference type="GO" id="GO:0006629">
    <property type="term" value="P:lipid metabolic process"/>
    <property type="evidence" value="ECO:0007669"/>
    <property type="project" value="UniProtKB-KW"/>
</dbReference>
<dbReference type="PANTHER" id="PTHR10250">
    <property type="entry name" value="MICROSOMAL GLUTATHIONE S-TRANSFERASE"/>
    <property type="match status" value="1"/>
</dbReference>
<evidence type="ECO:0000256" key="9">
    <source>
        <dbReference type="ARBA" id="ARBA00023128"/>
    </source>
</evidence>
<comment type="pathway">
    <text evidence="14">Lipid metabolism; leukotriene C4 biosynthesis.</text>
</comment>
<dbReference type="Proteomes" id="UP001239994">
    <property type="component" value="Unassembled WGS sequence"/>
</dbReference>
<dbReference type="GO" id="GO:0005635">
    <property type="term" value="C:nuclear envelope"/>
    <property type="evidence" value="ECO:0007669"/>
    <property type="project" value="TreeGrafter"/>
</dbReference>
<evidence type="ECO:0000256" key="18">
    <source>
        <dbReference type="ARBA" id="ARBA00049298"/>
    </source>
</evidence>
<keyword evidence="7" id="KW-0560">Oxidoreductase</keyword>
<keyword evidence="9" id="KW-0496">Mitochondrion</keyword>
<evidence type="ECO:0000256" key="6">
    <source>
        <dbReference type="ARBA" id="ARBA00022989"/>
    </source>
</evidence>
<evidence type="ECO:0000256" key="15">
    <source>
        <dbReference type="ARBA" id="ARBA00037916"/>
    </source>
</evidence>
<organism evidence="25 26">
    <name type="scientific">Electrophorus voltai</name>
    <dbReference type="NCBI Taxonomy" id="2609070"/>
    <lineage>
        <taxon>Eukaryota</taxon>
        <taxon>Metazoa</taxon>
        <taxon>Chordata</taxon>
        <taxon>Craniata</taxon>
        <taxon>Vertebrata</taxon>
        <taxon>Euteleostomi</taxon>
        <taxon>Actinopterygii</taxon>
        <taxon>Neopterygii</taxon>
        <taxon>Teleostei</taxon>
        <taxon>Ostariophysi</taxon>
        <taxon>Gymnotiformes</taxon>
        <taxon>Gymnotoidei</taxon>
        <taxon>Gymnotidae</taxon>
        <taxon>Electrophorus</taxon>
    </lineage>
</organism>
<evidence type="ECO:0000313" key="26">
    <source>
        <dbReference type="Proteomes" id="UP001239994"/>
    </source>
</evidence>
<keyword evidence="13" id="KW-0449">Lipoprotein</keyword>
<gene>
    <name evidence="25" type="ORF">P4O66_008958</name>
</gene>
<dbReference type="InterPro" id="IPR050997">
    <property type="entry name" value="MAPEG"/>
</dbReference>
<evidence type="ECO:0000256" key="23">
    <source>
        <dbReference type="SAM" id="MobiDB-lite"/>
    </source>
</evidence>
<evidence type="ECO:0000256" key="5">
    <source>
        <dbReference type="ARBA" id="ARBA00022787"/>
    </source>
</evidence>
<keyword evidence="8" id="KW-0443">Lipid metabolism</keyword>
<keyword evidence="11" id="KW-0564">Palmitate</keyword>
<keyword evidence="5" id="KW-1000">Mitochondrion outer membrane</keyword>
<evidence type="ECO:0000256" key="17">
    <source>
        <dbReference type="ARBA" id="ARBA00043664"/>
    </source>
</evidence>
<dbReference type="EC" id="4.4.1.20" evidence="16"/>
<evidence type="ECO:0000256" key="20">
    <source>
        <dbReference type="ARBA" id="ARBA00069748"/>
    </source>
</evidence>
<comment type="catalytic activity">
    <reaction evidence="18">
        <text>leukotriene C4 = leukotriene A4 + glutathione</text>
        <dbReference type="Rhea" id="RHEA:17617"/>
        <dbReference type="ChEBI" id="CHEBI:57463"/>
        <dbReference type="ChEBI" id="CHEBI:57925"/>
        <dbReference type="ChEBI" id="CHEBI:57973"/>
        <dbReference type="EC" id="4.4.1.20"/>
    </reaction>
    <physiologicalReaction direction="right-to-left" evidence="18">
        <dbReference type="Rhea" id="RHEA:17619"/>
    </physiologicalReaction>
</comment>
<dbReference type="GO" id="GO:0005783">
    <property type="term" value="C:endoplasmic reticulum"/>
    <property type="evidence" value="ECO:0007669"/>
    <property type="project" value="TreeGrafter"/>
</dbReference>
<comment type="similarity">
    <text evidence="2">Belongs to the MAPEG family.</text>
</comment>
<comment type="catalytic activity">
    <reaction evidence="17">
        <text>(5S)-hydroperoxy-(6E,8Z,11Z,14Z)-eicosatetraenoate + 2 glutathione = (5S)-hydroxy-(6E,8Z,11Z,14Z)-eicosatetraenoate + glutathione disulfide + H2O</text>
        <dbReference type="Rhea" id="RHEA:48620"/>
        <dbReference type="ChEBI" id="CHEBI:15377"/>
        <dbReference type="ChEBI" id="CHEBI:57450"/>
        <dbReference type="ChEBI" id="CHEBI:57925"/>
        <dbReference type="ChEBI" id="CHEBI:58297"/>
        <dbReference type="ChEBI" id="CHEBI:90632"/>
    </reaction>
    <physiologicalReaction direction="left-to-right" evidence="17">
        <dbReference type="Rhea" id="RHEA:48621"/>
    </physiologicalReaction>
</comment>
<accession>A0AAD9DUH7</accession>
<evidence type="ECO:0000256" key="11">
    <source>
        <dbReference type="ARBA" id="ARBA00023139"/>
    </source>
</evidence>
<evidence type="ECO:0000256" key="14">
    <source>
        <dbReference type="ARBA" id="ARBA00037884"/>
    </source>
</evidence>
<keyword evidence="10 24" id="KW-0472">Membrane</keyword>
<keyword evidence="3" id="KW-0808">Transferase</keyword>
<feature type="region of interest" description="Disordered" evidence="23">
    <location>
        <begin position="1"/>
        <end position="24"/>
    </location>
</feature>
<keyword evidence="6 24" id="KW-1133">Transmembrane helix</keyword>
<dbReference type="Pfam" id="PF01124">
    <property type="entry name" value="MAPEG"/>
    <property type="match status" value="1"/>
</dbReference>
<dbReference type="AlphaFoldDB" id="A0AAD9DUH7"/>
<evidence type="ECO:0000256" key="13">
    <source>
        <dbReference type="ARBA" id="ARBA00023288"/>
    </source>
</evidence>
<evidence type="ECO:0000256" key="8">
    <source>
        <dbReference type="ARBA" id="ARBA00023098"/>
    </source>
</evidence>
<comment type="catalytic activity">
    <reaction evidence="19">
        <text>15-deoxy-Delta(12,14)-prostaglandin J2 + glutathione = 15-deoxy-Delta(12,14)-prostaglandin J2-S-(R)-glutathione</text>
        <dbReference type="Rhea" id="RHEA:75963"/>
        <dbReference type="ChEBI" id="CHEBI:57925"/>
        <dbReference type="ChEBI" id="CHEBI:85236"/>
        <dbReference type="ChEBI" id="CHEBI:194498"/>
    </reaction>
    <physiologicalReaction direction="left-to-right" evidence="19">
        <dbReference type="Rhea" id="RHEA:75964"/>
    </physiologicalReaction>
</comment>
<evidence type="ECO:0000256" key="24">
    <source>
        <dbReference type="SAM" id="Phobius"/>
    </source>
</evidence>
<evidence type="ECO:0000313" key="25">
    <source>
        <dbReference type="EMBL" id="KAK1795855.1"/>
    </source>
</evidence>
<evidence type="ECO:0000256" key="7">
    <source>
        <dbReference type="ARBA" id="ARBA00023002"/>
    </source>
</evidence>
<evidence type="ECO:0000256" key="19">
    <source>
        <dbReference type="ARBA" id="ARBA00051411"/>
    </source>
</evidence>
<comment type="subcellular location">
    <subcellularLocation>
        <location evidence="1">Mitochondrion outer membrane</location>
        <topology evidence="1">Multi-pass membrane protein</topology>
    </subcellularLocation>
</comment>
<keyword evidence="26" id="KW-1185">Reference proteome</keyword>
<dbReference type="InterPro" id="IPR001129">
    <property type="entry name" value="Membr-assoc_MAPEG"/>
</dbReference>
<sequence length="210" mass="23413">MEWGDTTFGASERACGEHKGGSPSTDVETLWLQITVGIWQPCSRDELDYELGFSRLRLVSMAVLSKEYGYVVLTGAATFVLMTHLSYSVVKARIKYNVQYPRMYSDDLENGQVFNCIQRAHQNTIEILPLFLFCLAAGGFQHPRLASALGMIWIISRVVYAHGYSTGVPAKRKRGSFGDVALLGMFLCTANSGRTMLGWGCKPKWFETGF</sequence>
<dbReference type="SUPFAM" id="SSF161084">
    <property type="entry name" value="MAPEG domain-like"/>
    <property type="match status" value="1"/>
</dbReference>
<dbReference type="GO" id="GO:0004464">
    <property type="term" value="F:leukotriene-C4 synthase activity"/>
    <property type="evidence" value="ECO:0007669"/>
    <property type="project" value="UniProtKB-EC"/>
</dbReference>
<evidence type="ECO:0000256" key="2">
    <source>
        <dbReference type="ARBA" id="ARBA00010459"/>
    </source>
</evidence>
<keyword evidence="4 24" id="KW-0812">Transmembrane</keyword>
<reference evidence="25" key="1">
    <citation type="submission" date="2023-03" db="EMBL/GenBank/DDBJ databases">
        <title>Electrophorus voltai genome.</title>
        <authorList>
            <person name="Bian C."/>
        </authorList>
    </citation>
    <scope>NUCLEOTIDE SEQUENCE</scope>
    <source>
        <strain evidence="25">CB-2022</strain>
        <tissue evidence="25">Muscle</tissue>
    </source>
</reference>
<dbReference type="EMBL" id="JAROKS010000015">
    <property type="protein sequence ID" value="KAK1795855.1"/>
    <property type="molecule type" value="Genomic_DNA"/>
</dbReference>
<dbReference type="Gene3D" id="1.20.120.550">
    <property type="entry name" value="Membrane associated eicosanoid/glutathione metabolism-like domain"/>
    <property type="match status" value="1"/>
</dbReference>
<evidence type="ECO:0000256" key="21">
    <source>
        <dbReference type="ARBA" id="ARBA00075145"/>
    </source>
</evidence>
<evidence type="ECO:0000256" key="3">
    <source>
        <dbReference type="ARBA" id="ARBA00022679"/>
    </source>
</evidence>
<proteinExistence type="inferred from homology"/>
<dbReference type="GO" id="GO:0006691">
    <property type="term" value="P:leukotriene metabolic process"/>
    <property type="evidence" value="ECO:0007669"/>
    <property type="project" value="UniProtKB-ARBA"/>
</dbReference>
<comment type="pathway">
    <text evidence="15">Lipid metabolism; arachidonate metabolism.</text>
</comment>
<evidence type="ECO:0000256" key="16">
    <source>
        <dbReference type="ARBA" id="ARBA00039056"/>
    </source>
</evidence>
<dbReference type="GO" id="GO:0004602">
    <property type="term" value="F:glutathione peroxidase activity"/>
    <property type="evidence" value="ECO:0007669"/>
    <property type="project" value="TreeGrafter"/>
</dbReference>
<evidence type="ECO:0000256" key="1">
    <source>
        <dbReference type="ARBA" id="ARBA00004374"/>
    </source>
</evidence>
<dbReference type="GO" id="GO:0005741">
    <property type="term" value="C:mitochondrial outer membrane"/>
    <property type="evidence" value="ECO:0007669"/>
    <property type="project" value="UniProtKB-SubCell"/>
</dbReference>
<evidence type="ECO:0000256" key="22">
    <source>
        <dbReference type="ARBA" id="ARBA00076908"/>
    </source>
</evidence>
<dbReference type="PANTHER" id="PTHR10250:SF26">
    <property type="entry name" value="GLUTATHIONE S-TRANSFERASE 3, MITOCHONDRIAL"/>
    <property type="match status" value="1"/>
</dbReference>
<protein>
    <recommendedName>
        <fullName evidence="20">Glutathione S-transferase 3, mitochondrial</fullName>
        <ecNumber evidence="16">4.4.1.20</ecNumber>
    </recommendedName>
    <alternativeName>
        <fullName evidence="21">Glutathione peroxidase MGST3</fullName>
    </alternativeName>
    <alternativeName>
        <fullName evidence="22">LTC4 synthase MGST3</fullName>
    </alternativeName>
</protein>
<feature type="transmembrane region" description="Helical" evidence="24">
    <location>
        <begin position="68"/>
        <end position="90"/>
    </location>
</feature>